<feature type="region of interest" description="Disordered" evidence="1">
    <location>
        <begin position="171"/>
        <end position="210"/>
    </location>
</feature>
<evidence type="ECO:0000256" key="1">
    <source>
        <dbReference type="SAM" id="MobiDB-lite"/>
    </source>
</evidence>
<gene>
    <name evidence="2" type="ORF">FQV27_01995</name>
</gene>
<reference evidence="2 3" key="1">
    <citation type="submission" date="2019-08" db="EMBL/GenBank/DDBJ databases">
        <authorList>
            <person name="Ye J."/>
        </authorList>
    </citation>
    <scope>NUCLEOTIDE SEQUENCE [LARGE SCALE GENOMIC DNA]</scope>
    <source>
        <strain evidence="2 3">TK008</strain>
    </source>
</reference>
<evidence type="ECO:0000313" key="2">
    <source>
        <dbReference type="EMBL" id="TXB70662.1"/>
    </source>
</evidence>
<name>A0A5C6S970_9RHOB</name>
<protein>
    <recommendedName>
        <fullName evidence="4">DUF669 domain-containing protein</fullName>
    </recommendedName>
</protein>
<accession>A0A5C6S970</accession>
<evidence type="ECO:0008006" key="4">
    <source>
        <dbReference type="Google" id="ProtNLM"/>
    </source>
</evidence>
<proteinExistence type="predicted"/>
<dbReference type="OrthoDB" id="7837554at2"/>
<keyword evidence="3" id="KW-1185">Reference proteome</keyword>
<dbReference type="AlphaFoldDB" id="A0A5C6S970"/>
<dbReference type="Proteomes" id="UP000321562">
    <property type="component" value="Unassembled WGS sequence"/>
</dbReference>
<feature type="compositionally biased region" description="Low complexity" evidence="1">
    <location>
        <begin position="172"/>
        <end position="204"/>
    </location>
</feature>
<sequence length="210" mass="22296">MSGPWNDFNSAQSNTNVIPKGTLAKVRLTLRPGGFDDPSQGWTGGWARRAATGAVYLDAEYTVLEGPYARRKVWSLIGLYSPKGPDWANIGRGLIRGILNSARGVSDKDNSPEAQARRRINGFGDLDGVEFIARIDIGTDTNGEDKNEIRAAVTPDHRDYAALMGTVAPQFTAAPAQGHAAQQPATATQPSQPSQPASAPGAAGRPSWAQ</sequence>
<comment type="caution">
    <text evidence="2">The sequence shown here is derived from an EMBL/GenBank/DDBJ whole genome shotgun (WGS) entry which is preliminary data.</text>
</comment>
<dbReference type="RefSeq" id="WP_147096148.1">
    <property type="nucleotide sequence ID" value="NZ_JBHUFH010000002.1"/>
</dbReference>
<evidence type="ECO:0000313" key="3">
    <source>
        <dbReference type="Proteomes" id="UP000321562"/>
    </source>
</evidence>
<organism evidence="2 3">
    <name type="scientific">Paracoccus aurantiacus</name>
    <dbReference type="NCBI Taxonomy" id="2599412"/>
    <lineage>
        <taxon>Bacteria</taxon>
        <taxon>Pseudomonadati</taxon>
        <taxon>Pseudomonadota</taxon>
        <taxon>Alphaproteobacteria</taxon>
        <taxon>Rhodobacterales</taxon>
        <taxon>Paracoccaceae</taxon>
        <taxon>Paracoccus</taxon>
    </lineage>
</organism>
<dbReference type="EMBL" id="VOPL01000001">
    <property type="protein sequence ID" value="TXB70662.1"/>
    <property type="molecule type" value="Genomic_DNA"/>
</dbReference>